<sequence length="113" mass="12891">MPPRTLGLTDGRTIWLSTDQTVAERRCTLTHELIHLERGHHSCQPPRVERSVEAEAARRLIPTERLLATLSWARSETEAAEHLWVDTATLRARLACLTEAERKRIREEDASQG</sequence>
<evidence type="ECO:0000313" key="2">
    <source>
        <dbReference type="EMBL" id="AYD90928.1"/>
    </source>
</evidence>
<dbReference type="Pfam" id="PF06114">
    <property type="entry name" value="Peptidase_M78"/>
    <property type="match status" value="1"/>
</dbReference>
<feature type="domain" description="IrrE N-terminal-like" evidence="1">
    <location>
        <begin position="11"/>
        <end position="94"/>
    </location>
</feature>
<dbReference type="EMBL" id="CP032514">
    <property type="protein sequence ID" value="AYD90928.1"/>
    <property type="molecule type" value="Genomic_DNA"/>
</dbReference>
<reference evidence="2 3" key="1">
    <citation type="submission" date="2018-09" db="EMBL/GenBank/DDBJ databases">
        <authorList>
            <person name="Li J."/>
        </authorList>
    </citation>
    <scope>NUCLEOTIDE SEQUENCE [LARGE SCALE GENOMIC DNA]</scope>
    <source>
        <strain evidence="2 3">2129</strain>
    </source>
</reference>
<organism evidence="2 3">
    <name type="scientific">Actinomyces lilanjuaniae</name>
    <dbReference type="NCBI Taxonomy" id="2321394"/>
    <lineage>
        <taxon>Bacteria</taxon>
        <taxon>Bacillati</taxon>
        <taxon>Actinomycetota</taxon>
        <taxon>Actinomycetes</taxon>
        <taxon>Actinomycetales</taxon>
        <taxon>Actinomycetaceae</taxon>
        <taxon>Actinomyces</taxon>
    </lineage>
</organism>
<protein>
    <submittedName>
        <fullName evidence="2">ImmA/IrrE family metallo-endopeptidase</fullName>
    </submittedName>
</protein>
<dbReference type="Proteomes" id="UP000273001">
    <property type="component" value="Chromosome"/>
</dbReference>
<evidence type="ECO:0000313" key="3">
    <source>
        <dbReference type="Proteomes" id="UP000273001"/>
    </source>
</evidence>
<dbReference type="InterPro" id="IPR010359">
    <property type="entry name" value="IrrE_HExxH"/>
</dbReference>
<accession>A0ABM6Z6Y4</accession>
<name>A0ABM6Z6Y4_9ACTO</name>
<keyword evidence="3" id="KW-1185">Reference proteome</keyword>
<proteinExistence type="predicted"/>
<evidence type="ECO:0000259" key="1">
    <source>
        <dbReference type="Pfam" id="PF06114"/>
    </source>
</evidence>
<gene>
    <name evidence="2" type="ORF">D5R93_08945</name>
</gene>